<keyword evidence="4 5" id="KW-0472">Membrane</keyword>
<feature type="transmembrane region" description="Helical" evidence="5">
    <location>
        <begin position="329"/>
        <end position="349"/>
    </location>
</feature>
<keyword evidence="3 5" id="KW-1133">Transmembrane helix</keyword>
<evidence type="ECO:0000259" key="6">
    <source>
        <dbReference type="PROSITE" id="PS50850"/>
    </source>
</evidence>
<dbReference type="InterPro" id="IPR050382">
    <property type="entry name" value="MFS_Na/Anion_cotransporter"/>
</dbReference>
<feature type="transmembrane region" description="Helical" evidence="5">
    <location>
        <begin position="390"/>
        <end position="414"/>
    </location>
</feature>
<dbReference type="Gene3D" id="1.20.1250.20">
    <property type="entry name" value="MFS general substrate transporter like domains"/>
    <property type="match status" value="2"/>
</dbReference>
<comment type="caution">
    <text evidence="7">The sequence shown here is derived from an EMBL/GenBank/DDBJ whole genome shotgun (WGS) entry which is preliminary data.</text>
</comment>
<dbReference type="InterPro" id="IPR036259">
    <property type="entry name" value="MFS_trans_sf"/>
</dbReference>
<reference evidence="7" key="1">
    <citation type="submission" date="2023-06" db="EMBL/GenBank/DDBJ databases">
        <title>Robiginitalea aurantiacus sp. nov. and Algoriphagus sediminis sp. nov., isolated from coastal sediment.</title>
        <authorList>
            <person name="Zhou Z.Y."/>
            <person name="An J."/>
            <person name="Jia Y.W."/>
            <person name="Du Z.J."/>
        </authorList>
    </citation>
    <scope>NUCLEOTIDE SEQUENCE</scope>
    <source>
        <strain evidence="7">M39</strain>
    </source>
</reference>
<evidence type="ECO:0000313" key="8">
    <source>
        <dbReference type="Proteomes" id="UP001174839"/>
    </source>
</evidence>
<dbReference type="InterPro" id="IPR000849">
    <property type="entry name" value="Sugar_P_transporter"/>
</dbReference>
<evidence type="ECO:0000256" key="5">
    <source>
        <dbReference type="SAM" id="Phobius"/>
    </source>
</evidence>
<keyword evidence="2 5" id="KW-0812">Transmembrane</keyword>
<dbReference type="PROSITE" id="PS50850">
    <property type="entry name" value="MFS"/>
    <property type="match status" value="1"/>
</dbReference>
<proteinExistence type="predicted"/>
<feature type="transmembrane region" description="Helical" evidence="5">
    <location>
        <begin position="231"/>
        <end position="251"/>
    </location>
</feature>
<dbReference type="InterPro" id="IPR011701">
    <property type="entry name" value="MFS"/>
</dbReference>
<dbReference type="SUPFAM" id="SSF103473">
    <property type="entry name" value="MFS general substrate transporter"/>
    <property type="match status" value="1"/>
</dbReference>
<feature type="transmembrane region" description="Helical" evidence="5">
    <location>
        <begin position="303"/>
        <end position="323"/>
    </location>
</feature>
<evidence type="ECO:0000256" key="4">
    <source>
        <dbReference type="ARBA" id="ARBA00023136"/>
    </source>
</evidence>
<dbReference type="PIRSF" id="PIRSF002808">
    <property type="entry name" value="Hexose_phosphate_transp"/>
    <property type="match status" value="1"/>
</dbReference>
<sequence length="425" mass="47038">MKVKGLRWWIIALICIATVINYIDRTAFGVMWPEMGKDLGMDETDYAVMLNVFMITYALGKFLSGKLYDQIGTRLGFVFSIALWSTAAVLHAFARGLVSLSIVRAMLGLGEAGNWPGAVKSNGEWFPVKERAIAQGIFNAGASLGSVIAPALIAFLYAQFGWRTTFIILGLVGFVWIFPWLIINKAKPESHAWLTDEERKMILADRIVPVAETKQEKGLSIMEILAFRESWGVLVSRFFIEPIWWLFVGWMPLYLNSKFDFSIEEIGSTIWISYLGGMAGSILGGWFCGKLMEKHTVDYARKVSILIGGLLIFMGLLGIIFLVKGNNPMTFIYIVAIVLFGFQFAIGNIQTLSSDLLQGPSVGTLAGLAGTIAAVSVIIMNWLIPQITTVSYTPAFIIIAVLAPLAVLSIYFFIRKIKPVELDSK</sequence>
<dbReference type="CDD" id="cd17319">
    <property type="entry name" value="MFS_ExuT_GudP_like"/>
    <property type="match status" value="1"/>
</dbReference>
<evidence type="ECO:0000256" key="3">
    <source>
        <dbReference type="ARBA" id="ARBA00022989"/>
    </source>
</evidence>
<dbReference type="RefSeq" id="WP_289724246.1">
    <property type="nucleotide sequence ID" value="NZ_JAUDUY010000002.1"/>
</dbReference>
<comment type="subcellular location">
    <subcellularLocation>
        <location evidence="1">Membrane</location>
        <topology evidence="1">Multi-pass membrane protein</topology>
    </subcellularLocation>
</comment>
<evidence type="ECO:0000256" key="2">
    <source>
        <dbReference type="ARBA" id="ARBA00022692"/>
    </source>
</evidence>
<organism evidence="7 8">
    <name type="scientific">Robiginitalea aurantiaca</name>
    <dbReference type="NCBI Taxonomy" id="3056915"/>
    <lineage>
        <taxon>Bacteria</taxon>
        <taxon>Pseudomonadati</taxon>
        <taxon>Bacteroidota</taxon>
        <taxon>Flavobacteriia</taxon>
        <taxon>Flavobacteriales</taxon>
        <taxon>Flavobacteriaceae</taxon>
        <taxon>Robiginitalea</taxon>
    </lineage>
</organism>
<gene>
    <name evidence="7" type="ORF">QU605_05350</name>
</gene>
<feature type="transmembrane region" description="Helical" evidence="5">
    <location>
        <begin position="75"/>
        <end position="94"/>
    </location>
</feature>
<keyword evidence="8" id="KW-1185">Reference proteome</keyword>
<feature type="transmembrane region" description="Helical" evidence="5">
    <location>
        <begin position="361"/>
        <end position="384"/>
    </location>
</feature>
<accession>A0ABT7WD87</accession>
<feature type="transmembrane region" description="Helical" evidence="5">
    <location>
        <begin position="44"/>
        <end position="63"/>
    </location>
</feature>
<protein>
    <submittedName>
        <fullName evidence="7">MFS transporter</fullName>
    </submittedName>
</protein>
<dbReference type="EMBL" id="JAUDUY010000002">
    <property type="protein sequence ID" value="MDM9630884.1"/>
    <property type="molecule type" value="Genomic_DNA"/>
</dbReference>
<feature type="domain" description="Major facilitator superfamily (MFS) profile" evidence="6">
    <location>
        <begin position="10"/>
        <end position="418"/>
    </location>
</feature>
<dbReference type="PANTHER" id="PTHR11662:SF285">
    <property type="entry name" value="HEXURONATE TRANSPORTER"/>
    <property type="match status" value="1"/>
</dbReference>
<feature type="transmembrane region" description="Helical" evidence="5">
    <location>
        <begin position="271"/>
        <end position="291"/>
    </location>
</feature>
<dbReference type="PANTHER" id="PTHR11662">
    <property type="entry name" value="SOLUTE CARRIER FAMILY 17"/>
    <property type="match status" value="1"/>
</dbReference>
<feature type="transmembrane region" description="Helical" evidence="5">
    <location>
        <begin position="137"/>
        <end position="158"/>
    </location>
</feature>
<dbReference type="Proteomes" id="UP001174839">
    <property type="component" value="Unassembled WGS sequence"/>
</dbReference>
<feature type="transmembrane region" description="Helical" evidence="5">
    <location>
        <begin position="6"/>
        <end position="23"/>
    </location>
</feature>
<feature type="transmembrane region" description="Helical" evidence="5">
    <location>
        <begin position="164"/>
        <end position="183"/>
    </location>
</feature>
<evidence type="ECO:0000256" key="1">
    <source>
        <dbReference type="ARBA" id="ARBA00004141"/>
    </source>
</evidence>
<dbReference type="InterPro" id="IPR020846">
    <property type="entry name" value="MFS_dom"/>
</dbReference>
<dbReference type="Pfam" id="PF07690">
    <property type="entry name" value="MFS_1"/>
    <property type="match status" value="1"/>
</dbReference>
<name>A0ABT7WD87_9FLAO</name>
<evidence type="ECO:0000313" key="7">
    <source>
        <dbReference type="EMBL" id="MDM9630884.1"/>
    </source>
</evidence>